<dbReference type="GO" id="GO:0032267">
    <property type="term" value="F:tRNA(Ile)-lysidine synthase activity"/>
    <property type="evidence" value="ECO:0007669"/>
    <property type="project" value="UniProtKB-EC"/>
</dbReference>
<comment type="catalytic activity">
    <reaction evidence="7 8">
        <text>cytidine(34) in tRNA(Ile2) + L-lysine + ATP = lysidine(34) in tRNA(Ile2) + AMP + diphosphate + H(+)</text>
        <dbReference type="Rhea" id="RHEA:43744"/>
        <dbReference type="Rhea" id="RHEA-COMP:10625"/>
        <dbReference type="Rhea" id="RHEA-COMP:10670"/>
        <dbReference type="ChEBI" id="CHEBI:15378"/>
        <dbReference type="ChEBI" id="CHEBI:30616"/>
        <dbReference type="ChEBI" id="CHEBI:32551"/>
        <dbReference type="ChEBI" id="CHEBI:33019"/>
        <dbReference type="ChEBI" id="CHEBI:82748"/>
        <dbReference type="ChEBI" id="CHEBI:83665"/>
        <dbReference type="ChEBI" id="CHEBI:456215"/>
        <dbReference type="EC" id="6.3.4.19"/>
    </reaction>
</comment>
<dbReference type="Pfam" id="PF01171">
    <property type="entry name" value="ATP_bind_3"/>
    <property type="match status" value="1"/>
</dbReference>
<dbReference type="InterPro" id="IPR011063">
    <property type="entry name" value="TilS/TtcA_N"/>
</dbReference>
<comment type="subcellular location">
    <subcellularLocation>
        <location evidence="1 8">Cytoplasm</location>
    </subcellularLocation>
</comment>
<dbReference type="GO" id="GO:0005737">
    <property type="term" value="C:cytoplasm"/>
    <property type="evidence" value="ECO:0007669"/>
    <property type="project" value="UniProtKB-SubCell"/>
</dbReference>
<evidence type="ECO:0000256" key="2">
    <source>
        <dbReference type="ARBA" id="ARBA00022490"/>
    </source>
</evidence>
<dbReference type="CDD" id="cd01992">
    <property type="entry name" value="TilS_N"/>
    <property type="match status" value="1"/>
</dbReference>
<dbReference type="SUPFAM" id="SSF56037">
    <property type="entry name" value="PheT/TilS domain"/>
    <property type="match status" value="1"/>
</dbReference>
<dbReference type="InterPro" id="IPR012094">
    <property type="entry name" value="tRNA_Ile_lys_synt"/>
</dbReference>
<keyword evidence="5 8" id="KW-0547">Nucleotide-binding</keyword>
<dbReference type="SUPFAM" id="SSF52402">
    <property type="entry name" value="Adenine nucleotide alpha hydrolases-like"/>
    <property type="match status" value="1"/>
</dbReference>
<evidence type="ECO:0000259" key="9">
    <source>
        <dbReference type="SMART" id="SM00977"/>
    </source>
</evidence>
<evidence type="ECO:0000256" key="3">
    <source>
        <dbReference type="ARBA" id="ARBA00022598"/>
    </source>
</evidence>
<dbReference type="Gene3D" id="3.30.465.60">
    <property type="match status" value="1"/>
</dbReference>
<dbReference type="Proteomes" id="UP000199481">
    <property type="component" value="Unassembled WGS sequence"/>
</dbReference>
<evidence type="ECO:0000256" key="7">
    <source>
        <dbReference type="ARBA" id="ARBA00048539"/>
    </source>
</evidence>
<keyword evidence="11" id="KW-1185">Reference proteome</keyword>
<dbReference type="PANTHER" id="PTHR43033:SF1">
    <property type="entry name" value="TRNA(ILE)-LYSIDINE SYNTHASE-RELATED"/>
    <property type="match status" value="1"/>
</dbReference>
<dbReference type="PANTHER" id="PTHR43033">
    <property type="entry name" value="TRNA(ILE)-LYSIDINE SYNTHASE-RELATED"/>
    <property type="match status" value="1"/>
</dbReference>
<evidence type="ECO:0000256" key="1">
    <source>
        <dbReference type="ARBA" id="ARBA00004496"/>
    </source>
</evidence>
<dbReference type="AlphaFoldDB" id="A0A1H1AE82"/>
<keyword evidence="6 8" id="KW-0067">ATP-binding</keyword>
<feature type="binding site" evidence="8">
    <location>
        <begin position="53"/>
        <end position="58"/>
    </location>
    <ligand>
        <name>ATP</name>
        <dbReference type="ChEBI" id="CHEBI:30616"/>
    </ligand>
</feature>
<dbReference type="Gene3D" id="3.40.50.620">
    <property type="entry name" value="HUPs"/>
    <property type="match status" value="1"/>
</dbReference>
<evidence type="ECO:0000256" key="6">
    <source>
        <dbReference type="ARBA" id="ARBA00022840"/>
    </source>
</evidence>
<dbReference type="InterPro" id="IPR012795">
    <property type="entry name" value="tRNA_Ile_lys_synt_N"/>
</dbReference>
<dbReference type="EMBL" id="FNJW01000008">
    <property type="protein sequence ID" value="SDQ37496.1"/>
    <property type="molecule type" value="Genomic_DNA"/>
</dbReference>
<dbReference type="InterPro" id="IPR014729">
    <property type="entry name" value="Rossmann-like_a/b/a_fold"/>
</dbReference>
<dbReference type="NCBIfam" id="TIGR02432">
    <property type="entry name" value="lysidine_TilS_N"/>
    <property type="match status" value="1"/>
</dbReference>
<name>A0A1H1AE82_9LACT</name>
<feature type="domain" description="Lysidine-tRNA(Ile) synthetase C-terminal" evidence="9">
    <location>
        <begin position="413"/>
        <end position="489"/>
    </location>
</feature>
<dbReference type="GO" id="GO:0005524">
    <property type="term" value="F:ATP binding"/>
    <property type="evidence" value="ECO:0007669"/>
    <property type="project" value="UniProtKB-UniRule"/>
</dbReference>
<evidence type="ECO:0000313" key="10">
    <source>
        <dbReference type="EMBL" id="SDQ37496.1"/>
    </source>
</evidence>
<evidence type="ECO:0000256" key="8">
    <source>
        <dbReference type="HAMAP-Rule" id="MF_01161"/>
    </source>
</evidence>
<comment type="function">
    <text evidence="8">Ligates lysine onto the cytidine present at position 34 of the AUA codon-specific tRNA(Ile) that contains the anticodon CAU, in an ATP-dependent manner. Cytidine is converted to lysidine, thus changing the amino acid specificity of the tRNA from methionine to isoleucine.</text>
</comment>
<accession>A0A1H1AE82</accession>
<keyword evidence="2 8" id="KW-0963">Cytoplasm</keyword>
<keyword evidence="4 8" id="KW-0819">tRNA processing</keyword>
<proteinExistence type="inferred from homology"/>
<dbReference type="HAMAP" id="MF_01161">
    <property type="entry name" value="tRNA_Ile_lys_synt"/>
    <property type="match status" value="1"/>
</dbReference>
<dbReference type="Pfam" id="PF11734">
    <property type="entry name" value="TilS_C"/>
    <property type="match status" value="1"/>
</dbReference>
<evidence type="ECO:0000256" key="5">
    <source>
        <dbReference type="ARBA" id="ARBA00022741"/>
    </source>
</evidence>
<sequence>MLYSRELSLSSNHENNQIERKGAVKMDMYFDFLERCQNNLYWKSTDRLLLAVSGGVDSMVLVDLIQRLPDVIRPWFGVVHVNHQLRQASIEEEKFLSEYCATNRIPFFLKRWPVREHPIEGVEAAAREFRYAFFHEVLKEQQATHLLTGHHKDDQMETILMRLVRGGQLESIAGIKKNRNFYGKRLTRPLLDYSKKILYQYSQERSLSFYEDESNDSLEYTRNRYRHQIIPLLKKENKQVLTHFSDFSSDLQDVIILAKKEIENQASTVCFQKGPFCWELDVPLFLTFEPAMKRQVMQIVFNSLFHKEVSEVGRKHQVQIIDLIEKDKPNSQLNLPGNWIGQKIYHKFYFFKEDEQEVATKKIQDTYPLNLGEWLSLSNGGRLGLFEATKESVDTDHTKKVVWLNPESIQLPLQVRNRKPGDRMTLKGLETGSKKIKDLFIDQKIPRNKREEAVLVTDSNEEIIWLIEYKESRLSIEPETDKIHYILIYESKYE</sequence>
<comment type="domain">
    <text evidence="8">The N-terminal region contains the highly conserved SGGXDS motif, predicted to be a P-loop motif involved in ATP binding.</text>
</comment>
<keyword evidence="3 8" id="KW-0436">Ligase</keyword>
<dbReference type="SMART" id="SM00977">
    <property type="entry name" value="TilS_C"/>
    <property type="match status" value="1"/>
</dbReference>
<protein>
    <recommendedName>
        <fullName evidence="8">tRNA(Ile)-lysidine synthase</fullName>
        <ecNumber evidence="8">6.3.4.19</ecNumber>
    </recommendedName>
    <alternativeName>
        <fullName evidence="8">tRNA(Ile)-2-lysyl-cytidine synthase</fullName>
    </alternativeName>
    <alternativeName>
        <fullName evidence="8">tRNA(Ile)-lysidine synthetase</fullName>
    </alternativeName>
</protein>
<evidence type="ECO:0000256" key="4">
    <source>
        <dbReference type="ARBA" id="ARBA00022694"/>
    </source>
</evidence>
<dbReference type="InterPro" id="IPR012796">
    <property type="entry name" value="Lysidine-tRNA-synth_C"/>
</dbReference>
<evidence type="ECO:0000313" key="11">
    <source>
        <dbReference type="Proteomes" id="UP000199481"/>
    </source>
</evidence>
<dbReference type="NCBIfam" id="TIGR02433">
    <property type="entry name" value="lysidine_TilS_C"/>
    <property type="match status" value="1"/>
</dbReference>
<gene>
    <name evidence="8" type="primary">tilS</name>
    <name evidence="10" type="ORF">SAMN04487752_2017</name>
</gene>
<dbReference type="GO" id="GO:0006400">
    <property type="term" value="P:tRNA modification"/>
    <property type="evidence" value="ECO:0007669"/>
    <property type="project" value="UniProtKB-UniRule"/>
</dbReference>
<reference evidence="11" key="1">
    <citation type="submission" date="2016-10" db="EMBL/GenBank/DDBJ databases">
        <authorList>
            <person name="Varghese N."/>
            <person name="Submissions S."/>
        </authorList>
    </citation>
    <scope>NUCLEOTIDE SEQUENCE [LARGE SCALE GENOMIC DNA]</scope>
    <source>
        <strain evidence="11">MPL-11</strain>
    </source>
</reference>
<dbReference type="EC" id="6.3.4.19" evidence="8"/>
<comment type="similarity">
    <text evidence="8">Belongs to the tRNA(Ile)-lysidine synthase family.</text>
</comment>
<organism evidence="10 11">
    <name type="scientific">Carnobacterium viridans</name>
    <dbReference type="NCBI Taxonomy" id="174587"/>
    <lineage>
        <taxon>Bacteria</taxon>
        <taxon>Bacillati</taxon>
        <taxon>Bacillota</taxon>
        <taxon>Bacilli</taxon>
        <taxon>Lactobacillales</taxon>
        <taxon>Carnobacteriaceae</taxon>
        <taxon>Carnobacterium</taxon>
    </lineage>
</organism>